<dbReference type="EMBL" id="CP146256">
    <property type="protein sequence ID" value="XAH76113.1"/>
    <property type="molecule type" value="Genomic_DNA"/>
</dbReference>
<keyword evidence="3" id="KW-0282">Flagellum</keyword>
<sequence length="248" mass="29222">MAGKILSKYVIPGNRVDIRETRKKKGKEDETEARIYQSHVYDVLSEDRIEVVMPMEKTKIILLSIGSEFDLYFYLTDSVYRCRAKVVNRNKKNSTYLLTMDLISDLRRDQRREYFRFSCALEMNSRVLEPDEIKALEKRDKKEFNTPGLPLKKSIIVDISGGGLRFVADFKYEAGSMLLCKYQLDTENGTRVYELTGKVLSVKEVENRQEVYEHRVQYMNIDKDVREEIIRFIFGEERKNLRKKGENL</sequence>
<dbReference type="InterPro" id="IPR009926">
    <property type="entry name" value="T3SS_YcgR_PilZN"/>
</dbReference>
<evidence type="ECO:0000259" key="2">
    <source>
        <dbReference type="Pfam" id="PF12945"/>
    </source>
</evidence>
<evidence type="ECO:0000313" key="4">
    <source>
        <dbReference type="Proteomes" id="UP001451571"/>
    </source>
</evidence>
<feature type="domain" description="Type III secretion system flagellar brake protein YcgR PilZN" evidence="2">
    <location>
        <begin position="28"/>
        <end position="97"/>
    </location>
</feature>
<accession>A0ABZ3F0Q5</accession>
<feature type="domain" description="PilZ" evidence="1">
    <location>
        <begin position="110"/>
        <end position="235"/>
    </location>
</feature>
<keyword evidence="3" id="KW-0969">Cilium</keyword>
<name>A0ABZ3F0Q5_9FIRM</name>
<protein>
    <submittedName>
        <fullName evidence="3">Flagellar brake protein</fullName>
    </submittedName>
</protein>
<dbReference type="SUPFAM" id="SSF141371">
    <property type="entry name" value="PilZ domain-like"/>
    <property type="match status" value="1"/>
</dbReference>
<dbReference type="RefSeq" id="WP_342759685.1">
    <property type="nucleotide sequence ID" value="NZ_CP146256.1"/>
</dbReference>
<dbReference type="Proteomes" id="UP001451571">
    <property type="component" value="Chromosome"/>
</dbReference>
<evidence type="ECO:0000259" key="1">
    <source>
        <dbReference type="Pfam" id="PF07238"/>
    </source>
</evidence>
<dbReference type="Pfam" id="PF12945">
    <property type="entry name" value="PilZNR"/>
    <property type="match status" value="1"/>
</dbReference>
<proteinExistence type="predicted"/>
<dbReference type="Pfam" id="PF07238">
    <property type="entry name" value="PilZ"/>
    <property type="match status" value="1"/>
</dbReference>
<dbReference type="InterPro" id="IPR009875">
    <property type="entry name" value="PilZ_domain"/>
</dbReference>
<reference evidence="3 4" key="1">
    <citation type="submission" date="2024-02" db="EMBL/GenBank/DDBJ databases">
        <title>Bacterial strain from lacustrine sediment.</title>
        <authorList>
            <person name="Petit C."/>
            <person name="Fadhlaoui K."/>
        </authorList>
    </citation>
    <scope>NUCLEOTIDE SEQUENCE [LARGE SCALE GENOMIC DNA]</scope>
    <source>
        <strain evidence="3 4">IPX-CK</strain>
    </source>
</reference>
<dbReference type="Gene3D" id="2.40.10.220">
    <property type="entry name" value="predicted glycosyltransferase like domains"/>
    <property type="match status" value="1"/>
</dbReference>
<gene>
    <name evidence="3" type="ORF">V6984_10255</name>
</gene>
<keyword evidence="3" id="KW-0966">Cell projection</keyword>
<organism evidence="3 4">
    <name type="scientific">Kineothrix sedimenti</name>
    <dbReference type="NCBI Taxonomy" id="3123317"/>
    <lineage>
        <taxon>Bacteria</taxon>
        <taxon>Bacillati</taxon>
        <taxon>Bacillota</taxon>
        <taxon>Clostridia</taxon>
        <taxon>Lachnospirales</taxon>
        <taxon>Lachnospiraceae</taxon>
        <taxon>Kineothrix</taxon>
    </lineage>
</organism>
<evidence type="ECO:0000313" key="3">
    <source>
        <dbReference type="EMBL" id="XAH76113.1"/>
    </source>
</evidence>
<keyword evidence="4" id="KW-1185">Reference proteome</keyword>